<feature type="domain" description="HTH gntR-type" evidence="5">
    <location>
        <begin position="15"/>
        <end position="83"/>
    </location>
</feature>
<dbReference type="SUPFAM" id="SSF48008">
    <property type="entry name" value="GntR ligand-binding domain-like"/>
    <property type="match status" value="1"/>
</dbReference>
<comment type="caution">
    <text evidence="6">The sequence shown here is derived from an EMBL/GenBank/DDBJ whole genome shotgun (WGS) entry which is preliminary data.</text>
</comment>
<feature type="region of interest" description="Disordered" evidence="4">
    <location>
        <begin position="247"/>
        <end position="289"/>
    </location>
</feature>
<keyword evidence="1" id="KW-0805">Transcription regulation</keyword>
<sequence length="289" mass="31870">MRNSVSARYDRITVSSAYQKVAEAIEQQIIGGTLRPGDEVGTEAELVQQFGVNRSTVREGIRVLEQSGLVRREANRKLFVCAPRYRNLLSRMTRAMVLQEVTFRELFETAVVLETGAAEAAALRANPGDLQDLEGNLAEAEAVAHDPAKLAEVDSRFHALVARIAGNRVLELAREPGALLFFPTSELVCRKVPEGAGRMLQAHRYIIAAIRAGNADEARLWMRRHVVDWKRGFERAGHSMDEAVESLVAGRSPSGETGREPSTRRELGEDSLRLDNEGAFDAHRGAANE</sequence>
<reference evidence="6" key="1">
    <citation type="submission" date="2021-03" db="EMBL/GenBank/DDBJ databases">
        <title>Genome sequencing and assembly of Tianweitania sediminis.</title>
        <authorList>
            <person name="Chhetri G."/>
        </authorList>
    </citation>
    <scope>NUCLEOTIDE SEQUENCE</scope>
    <source>
        <strain evidence="6">Z8</strain>
    </source>
</reference>
<dbReference type="SUPFAM" id="SSF46785">
    <property type="entry name" value="Winged helix' DNA-binding domain"/>
    <property type="match status" value="1"/>
</dbReference>
<dbReference type="Gene3D" id="1.20.120.530">
    <property type="entry name" value="GntR ligand-binding domain-like"/>
    <property type="match status" value="1"/>
</dbReference>
<name>A0A8J7UJJ7_9HYPH</name>
<dbReference type="AlphaFoldDB" id="A0A8J7UJJ7"/>
<dbReference type="CDD" id="cd07377">
    <property type="entry name" value="WHTH_GntR"/>
    <property type="match status" value="1"/>
</dbReference>
<gene>
    <name evidence="6" type="ORF">J5Y06_22505</name>
</gene>
<dbReference type="Proteomes" id="UP000666240">
    <property type="component" value="Unassembled WGS sequence"/>
</dbReference>
<evidence type="ECO:0000313" key="7">
    <source>
        <dbReference type="Proteomes" id="UP000666240"/>
    </source>
</evidence>
<dbReference type="EMBL" id="JAGIYY010000015">
    <property type="protein sequence ID" value="MBP0441424.1"/>
    <property type="molecule type" value="Genomic_DNA"/>
</dbReference>
<dbReference type="InterPro" id="IPR036390">
    <property type="entry name" value="WH_DNA-bd_sf"/>
</dbReference>
<evidence type="ECO:0000256" key="4">
    <source>
        <dbReference type="SAM" id="MobiDB-lite"/>
    </source>
</evidence>
<evidence type="ECO:0000259" key="5">
    <source>
        <dbReference type="PROSITE" id="PS50949"/>
    </source>
</evidence>
<evidence type="ECO:0000313" key="6">
    <source>
        <dbReference type="EMBL" id="MBP0441424.1"/>
    </source>
</evidence>
<dbReference type="InterPro" id="IPR036388">
    <property type="entry name" value="WH-like_DNA-bd_sf"/>
</dbReference>
<organism evidence="6 7">
    <name type="scientific">Tianweitania sediminis</name>
    <dbReference type="NCBI Taxonomy" id="1502156"/>
    <lineage>
        <taxon>Bacteria</taxon>
        <taxon>Pseudomonadati</taxon>
        <taxon>Pseudomonadota</taxon>
        <taxon>Alphaproteobacteria</taxon>
        <taxon>Hyphomicrobiales</taxon>
        <taxon>Phyllobacteriaceae</taxon>
        <taxon>Tianweitania</taxon>
    </lineage>
</organism>
<dbReference type="Pfam" id="PF07729">
    <property type="entry name" value="FCD"/>
    <property type="match status" value="1"/>
</dbReference>
<protein>
    <submittedName>
        <fullName evidence="6">FadR family transcriptional regulator</fullName>
    </submittedName>
</protein>
<dbReference type="SMART" id="SM00895">
    <property type="entry name" value="FCD"/>
    <property type="match status" value="1"/>
</dbReference>
<keyword evidence="2" id="KW-0238">DNA-binding</keyword>
<dbReference type="GO" id="GO:0003677">
    <property type="term" value="F:DNA binding"/>
    <property type="evidence" value="ECO:0007669"/>
    <property type="project" value="UniProtKB-KW"/>
</dbReference>
<dbReference type="Pfam" id="PF00392">
    <property type="entry name" value="GntR"/>
    <property type="match status" value="1"/>
</dbReference>
<dbReference type="InterPro" id="IPR000524">
    <property type="entry name" value="Tscrpt_reg_HTH_GntR"/>
</dbReference>
<dbReference type="InterPro" id="IPR011711">
    <property type="entry name" value="GntR_C"/>
</dbReference>
<dbReference type="PANTHER" id="PTHR43537">
    <property type="entry name" value="TRANSCRIPTIONAL REGULATOR, GNTR FAMILY"/>
    <property type="match status" value="1"/>
</dbReference>
<dbReference type="RefSeq" id="WP_209337457.1">
    <property type="nucleotide sequence ID" value="NZ_JAGIYY010000015.1"/>
</dbReference>
<dbReference type="PROSITE" id="PS50949">
    <property type="entry name" value="HTH_GNTR"/>
    <property type="match status" value="1"/>
</dbReference>
<keyword evidence="3" id="KW-0804">Transcription</keyword>
<evidence type="ECO:0000256" key="3">
    <source>
        <dbReference type="ARBA" id="ARBA00023163"/>
    </source>
</evidence>
<dbReference type="PANTHER" id="PTHR43537:SF5">
    <property type="entry name" value="UXU OPERON TRANSCRIPTIONAL REGULATOR"/>
    <property type="match status" value="1"/>
</dbReference>
<dbReference type="InterPro" id="IPR008920">
    <property type="entry name" value="TF_FadR/GntR_C"/>
</dbReference>
<dbReference type="PRINTS" id="PR00035">
    <property type="entry name" value="HTHGNTR"/>
</dbReference>
<keyword evidence="7" id="KW-1185">Reference proteome</keyword>
<feature type="compositionally biased region" description="Basic and acidic residues" evidence="4">
    <location>
        <begin position="257"/>
        <end position="289"/>
    </location>
</feature>
<evidence type="ECO:0000256" key="1">
    <source>
        <dbReference type="ARBA" id="ARBA00023015"/>
    </source>
</evidence>
<dbReference type="GO" id="GO:0003700">
    <property type="term" value="F:DNA-binding transcription factor activity"/>
    <property type="evidence" value="ECO:0007669"/>
    <property type="project" value="InterPro"/>
</dbReference>
<evidence type="ECO:0000256" key="2">
    <source>
        <dbReference type="ARBA" id="ARBA00023125"/>
    </source>
</evidence>
<dbReference type="SMART" id="SM00345">
    <property type="entry name" value="HTH_GNTR"/>
    <property type="match status" value="1"/>
</dbReference>
<dbReference type="Gene3D" id="1.10.10.10">
    <property type="entry name" value="Winged helix-like DNA-binding domain superfamily/Winged helix DNA-binding domain"/>
    <property type="match status" value="1"/>
</dbReference>
<accession>A0A8J7UJJ7</accession>
<proteinExistence type="predicted"/>